<feature type="compositionally biased region" description="Polar residues" evidence="1">
    <location>
        <begin position="94"/>
        <end position="107"/>
    </location>
</feature>
<feature type="region of interest" description="Disordered" evidence="1">
    <location>
        <begin position="73"/>
        <end position="107"/>
    </location>
</feature>
<dbReference type="Proteomes" id="UP000248714">
    <property type="component" value="Unassembled WGS sequence"/>
</dbReference>
<comment type="caution">
    <text evidence="2">The sequence shown here is derived from an EMBL/GenBank/DDBJ whole genome shotgun (WGS) entry which is preliminary data.</text>
</comment>
<evidence type="ECO:0000256" key="1">
    <source>
        <dbReference type="SAM" id="MobiDB-lite"/>
    </source>
</evidence>
<evidence type="ECO:0000313" key="3">
    <source>
        <dbReference type="Proteomes" id="UP000248714"/>
    </source>
</evidence>
<proteinExistence type="predicted"/>
<accession>A0ABX9E9L6</accession>
<organism evidence="2 3">
    <name type="scientific">Lentzea atacamensis</name>
    <dbReference type="NCBI Taxonomy" id="531938"/>
    <lineage>
        <taxon>Bacteria</taxon>
        <taxon>Bacillati</taxon>
        <taxon>Actinomycetota</taxon>
        <taxon>Actinomycetes</taxon>
        <taxon>Pseudonocardiales</taxon>
        <taxon>Pseudonocardiaceae</taxon>
        <taxon>Lentzea</taxon>
    </lineage>
</organism>
<protein>
    <submittedName>
        <fullName evidence="2">Uncharacterized protein</fullName>
    </submittedName>
</protein>
<sequence length="107" mass="11135">MRDALPTSSRSTEPMVTLLIGEKMNPTPRPHSNSPGSTVDGELTGVINSAMTPRPVDSVSKPNINRYLGFIRSDSRPTNGAALPDSTAIGAISSPVSAGDSPSTDWA</sequence>
<keyword evidence="3" id="KW-1185">Reference proteome</keyword>
<feature type="region of interest" description="Disordered" evidence="1">
    <location>
        <begin position="22"/>
        <end position="43"/>
    </location>
</feature>
<evidence type="ECO:0000313" key="2">
    <source>
        <dbReference type="EMBL" id="RAS66829.1"/>
    </source>
</evidence>
<dbReference type="EMBL" id="QLTT01000003">
    <property type="protein sequence ID" value="RAS66829.1"/>
    <property type="molecule type" value="Genomic_DNA"/>
</dbReference>
<name>A0ABX9E9L6_9PSEU</name>
<reference evidence="2 3" key="1">
    <citation type="submission" date="2018-06" db="EMBL/GenBank/DDBJ databases">
        <title>Genomic Encyclopedia of Type Strains, Phase IV (KMG-IV): sequencing the most valuable type-strain genomes for metagenomic binning, comparative biology and taxonomic classification.</title>
        <authorList>
            <person name="Goeker M."/>
        </authorList>
    </citation>
    <scope>NUCLEOTIDE SEQUENCE [LARGE SCALE GENOMIC DNA]</scope>
    <source>
        <strain evidence="2 3">DSM 45479</strain>
    </source>
</reference>
<gene>
    <name evidence="2" type="ORF">C8D87_103168</name>
</gene>